<name>W4JQP1_HETIT</name>
<evidence type="ECO:0000313" key="3">
    <source>
        <dbReference type="Proteomes" id="UP000030671"/>
    </source>
</evidence>
<keyword evidence="3" id="KW-1185">Reference proteome</keyword>
<feature type="region of interest" description="Disordered" evidence="1">
    <location>
        <begin position="1"/>
        <end position="24"/>
    </location>
</feature>
<dbReference type="HOGENOM" id="CLU_983724_0_0_1"/>
<accession>W4JQP1</accession>
<dbReference type="Proteomes" id="UP000030671">
    <property type="component" value="Unassembled WGS sequence"/>
</dbReference>
<dbReference type="KEGG" id="hir:HETIRDRAFT_164640"/>
<sequence length="283" mass="31650">MLWDASLASQLPESPLTSGKTLSQPQRAMIRESAKRGVPLRKLAAYHNISRQTVKRVVSKASVGDSRWEDDHVLSIPWSNFINLTDDSEVPTIHTFGTNVLRQISTRAARKASGSSTENIIPKIEETLSQIGFRERSLTLRSSALASSMDDNEAKEGRKRRLEFDFVSIQPHPSKPRLSSSIGQSLAGPFEETIMPPEIGGTRTEVPHQAIRDFLSELRLEESNVLALTEQGVRTADDLDDLGRMSRESLDILGNELKEHGFTAFDFVKMYDALRKRVQVHGR</sequence>
<reference evidence="2 3" key="1">
    <citation type="journal article" date="2012" name="New Phytol.">
        <title>Insight into trade-off between wood decay and parasitism from the genome of a fungal forest pathogen.</title>
        <authorList>
            <person name="Olson A."/>
            <person name="Aerts A."/>
            <person name="Asiegbu F."/>
            <person name="Belbahri L."/>
            <person name="Bouzid O."/>
            <person name="Broberg A."/>
            <person name="Canback B."/>
            <person name="Coutinho P.M."/>
            <person name="Cullen D."/>
            <person name="Dalman K."/>
            <person name="Deflorio G."/>
            <person name="van Diepen L.T."/>
            <person name="Dunand C."/>
            <person name="Duplessis S."/>
            <person name="Durling M."/>
            <person name="Gonthier P."/>
            <person name="Grimwood J."/>
            <person name="Fossdal C.G."/>
            <person name="Hansson D."/>
            <person name="Henrissat B."/>
            <person name="Hietala A."/>
            <person name="Himmelstrand K."/>
            <person name="Hoffmeister D."/>
            <person name="Hogberg N."/>
            <person name="James T.Y."/>
            <person name="Karlsson M."/>
            <person name="Kohler A."/>
            <person name="Kues U."/>
            <person name="Lee Y.H."/>
            <person name="Lin Y.C."/>
            <person name="Lind M."/>
            <person name="Lindquist E."/>
            <person name="Lombard V."/>
            <person name="Lucas S."/>
            <person name="Lunden K."/>
            <person name="Morin E."/>
            <person name="Murat C."/>
            <person name="Park J."/>
            <person name="Raffaello T."/>
            <person name="Rouze P."/>
            <person name="Salamov A."/>
            <person name="Schmutz J."/>
            <person name="Solheim H."/>
            <person name="Stahlberg J."/>
            <person name="Velez H."/>
            <person name="de Vries R.P."/>
            <person name="Wiebenga A."/>
            <person name="Woodward S."/>
            <person name="Yakovlev I."/>
            <person name="Garbelotto M."/>
            <person name="Martin F."/>
            <person name="Grigoriev I.V."/>
            <person name="Stenlid J."/>
        </authorList>
    </citation>
    <scope>NUCLEOTIDE SEQUENCE [LARGE SCALE GENOMIC DNA]</scope>
    <source>
        <strain evidence="2 3">TC 32-1</strain>
    </source>
</reference>
<dbReference type="EMBL" id="KI925466">
    <property type="protein sequence ID" value="ETW75211.1"/>
    <property type="molecule type" value="Genomic_DNA"/>
</dbReference>
<gene>
    <name evidence="2" type="ORF">HETIRDRAFT_164640</name>
</gene>
<protein>
    <submittedName>
        <fullName evidence="2">Uncharacterized protein</fullName>
    </submittedName>
</protein>
<dbReference type="GeneID" id="20667928"/>
<evidence type="ECO:0000313" key="2">
    <source>
        <dbReference type="EMBL" id="ETW75211.1"/>
    </source>
</evidence>
<dbReference type="InParanoid" id="W4JQP1"/>
<proteinExistence type="predicted"/>
<dbReference type="RefSeq" id="XP_009552649.1">
    <property type="nucleotide sequence ID" value="XM_009554354.1"/>
</dbReference>
<feature type="compositionally biased region" description="Polar residues" evidence="1">
    <location>
        <begin position="7"/>
        <end position="24"/>
    </location>
</feature>
<dbReference type="AlphaFoldDB" id="W4JQP1"/>
<evidence type="ECO:0000256" key="1">
    <source>
        <dbReference type="SAM" id="MobiDB-lite"/>
    </source>
</evidence>
<organism evidence="2 3">
    <name type="scientific">Heterobasidion irregulare (strain TC 32-1)</name>
    <dbReference type="NCBI Taxonomy" id="747525"/>
    <lineage>
        <taxon>Eukaryota</taxon>
        <taxon>Fungi</taxon>
        <taxon>Dikarya</taxon>
        <taxon>Basidiomycota</taxon>
        <taxon>Agaricomycotina</taxon>
        <taxon>Agaricomycetes</taxon>
        <taxon>Russulales</taxon>
        <taxon>Bondarzewiaceae</taxon>
        <taxon>Heterobasidion</taxon>
        <taxon>Heterobasidion annosum species complex</taxon>
    </lineage>
</organism>